<dbReference type="EMBL" id="JBHTMV010000006">
    <property type="protein sequence ID" value="MFD1294598.1"/>
    <property type="molecule type" value="Genomic_DNA"/>
</dbReference>
<evidence type="ECO:0000313" key="3">
    <source>
        <dbReference type="Proteomes" id="UP001597241"/>
    </source>
</evidence>
<evidence type="ECO:0000313" key="2">
    <source>
        <dbReference type="EMBL" id="MFD1294598.1"/>
    </source>
</evidence>
<keyword evidence="1" id="KW-0812">Transmembrane</keyword>
<keyword evidence="1" id="KW-1133">Transmembrane helix</keyword>
<proteinExistence type="predicted"/>
<dbReference type="InterPro" id="IPR023393">
    <property type="entry name" value="START-like_dom_sf"/>
</dbReference>
<gene>
    <name evidence="2" type="ORF">ACFQ5N_12205</name>
</gene>
<accession>A0ABW3WSQ8</accession>
<dbReference type="RefSeq" id="WP_386809866.1">
    <property type="nucleotide sequence ID" value="NZ_JBHTMV010000006.1"/>
</dbReference>
<name>A0ABW3WSQ8_9FLAO</name>
<dbReference type="Gene3D" id="3.30.530.20">
    <property type="match status" value="1"/>
</dbReference>
<feature type="transmembrane region" description="Helical" evidence="1">
    <location>
        <begin position="6"/>
        <end position="23"/>
    </location>
</feature>
<dbReference type="CDD" id="cd07818">
    <property type="entry name" value="SRPBCC_1"/>
    <property type="match status" value="1"/>
</dbReference>
<dbReference type="Proteomes" id="UP001597241">
    <property type="component" value="Unassembled WGS sequence"/>
</dbReference>
<comment type="caution">
    <text evidence="2">The sequence shown here is derived from an EMBL/GenBank/DDBJ whole genome shotgun (WGS) entry which is preliminary data.</text>
</comment>
<evidence type="ECO:0000256" key="1">
    <source>
        <dbReference type="SAM" id="Phobius"/>
    </source>
</evidence>
<keyword evidence="3" id="KW-1185">Reference proteome</keyword>
<organism evidence="2 3">
    <name type="scientific">Lutibacter holmesii</name>
    <dbReference type="NCBI Taxonomy" id="1137985"/>
    <lineage>
        <taxon>Bacteria</taxon>
        <taxon>Pseudomonadati</taxon>
        <taxon>Bacteroidota</taxon>
        <taxon>Flavobacteriia</taxon>
        <taxon>Flavobacteriales</taxon>
        <taxon>Flavobacteriaceae</taxon>
        <taxon>Lutibacter</taxon>
    </lineage>
</organism>
<sequence>MTTFFYILIILILLVLILAIIAPKNYNVSRSIIIEKPLPEVYAYLKLLKNQDNWSPWAAKDPAMKKTFTGTDGEVGFVSAWVGNKEVGEGEQEITAVIENEEVKSELRFLKPFKSTSNAYLKVFEAESSTKVVWGFSGENKFPISIMMLFMNMDKSVGKDFEYGLNKLKEILEG</sequence>
<keyword evidence="1" id="KW-0472">Membrane</keyword>
<protein>
    <submittedName>
        <fullName evidence="2">SRPBCC family protein</fullName>
    </submittedName>
</protein>
<reference evidence="3" key="1">
    <citation type="journal article" date="2019" name="Int. J. Syst. Evol. Microbiol.">
        <title>The Global Catalogue of Microorganisms (GCM) 10K type strain sequencing project: providing services to taxonomists for standard genome sequencing and annotation.</title>
        <authorList>
            <consortium name="The Broad Institute Genomics Platform"/>
            <consortium name="The Broad Institute Genome Sequencing Center for Infectious Disease"/>
            <person name="Wu L."/>
            <person name="Ma J."/>
        </authorList>
    </citation>
    <scope>NUCLEOTIDE SEQUENCE [LARGE SCALE GENOMIC DNA]</scope>
    <source>
        <strain evidence="3">CCUG 62221</strain>
    </source>
</reference>
<dbReference type="SUPFAM" id="SSF55961">
    <property type="entry name" value="Bet v1-like"/>
    <property type="match status" value="1"/>
</dbReference>